<sequence>MASGRRRHVGCLLTLFMDVASLGGLLRYLNRSVKCSSHRRPDCEHPDTRLAEPAMTSRHGAHFPLKIVNILIIC</sequence>
<comment type="caution">
    <text evidence="1">The sequence shown here is derived from an EMBL/GenBank/DDBJ whole genome shotgun (WGS) entry which is preliminary data.</text>
</comment>
<dbReference type="Proteomes" id="UP000438429">
    <property type="component" value="Unassembled WGS sequence"/>
</dbReference>
<gene>
    <name evidence="1" type="ORF">F2P81_004697</name>
</gene>
<dbReference type="EMBL" id="VEVO01000004">
    <property type="protein sequence ID" value="KAF0043360.1"/>
    <property type="molecule type" value="Genomic_DNA"/>
</dbReference>
<proteinExistence type="predicted"/>
<name>A0A6A4THZ8_SCOMX</name>
<dbReference type="AlphaFoldDB" id="A0A6A4THZ8"/>
<accession>A0A6A4THZ8</accession>
<evidence type="ECO:0000313" key="2">
    <source>
        <dbReference type="Proteomes" id="UP000438429"/>
    </source>
</evidence>
<reference evidence="1 2" key="1">
    <citation type="submission" date="2019-06" db="EMBL/GenBank/DDBJ databases">
        <title>Draft genomes of female and male turbot (Scophthalmus maximus).</title>
        <authorList>
            <person name="Xu H."/>
            <person name="Xu X.-W."/>
            <person name="Shao C."/>
            <person name="Chen S."/>
        </authorList>
    </citation>
    <scope>NUCLEOTIDE SEQUENCE [LARGE SCALE GENOMIC DNA]</scope>
    <source>
        <strain evidence="1">Ysfricsl-2016a</strain>
        <tissue evidence="1">Blood</tissue>
    </source>
</reference>
<evidence type="ECO:0000313" key="1">
    <source>
        <dbReference type="EMBL" id="KAF0043360.1"/>
    </source>
</evidence>
<protein>
    <submittedName>
        <fullName evidence="1">Uncharacterized protein</fullName>
    </submittedName>
</protein>
<organism evidence="1 2">
    <name type="scientific">Scophthalmus maximus</name>
    <name type="common">Turbot</name>
    <name type="synonym">Psetta maxima</name>
    <dbReference type="NCBI Taxonomy" id="52904"/>
    <lineage>
        <taxon>Eukaryota</taxon>
        <taxon>Metazoa</taxon>
        <taxon>Chordata</taxon>
        <taxon>Craniata</taxon>
        <taxon>Vertebrata</taxon>
        <taxon>Euteleostomi</taxon>
        <taxon>Actinopterygii</taxon>
        <taxon>Neopterygii</taxon>
        <taxon>Teleostei</taxon>
        <taxon>Neoteleostei</taxon>
        <taxon>Acanthomorphata</taxon>
        <taxon>Carangaria</taxon>
        <taxon>Pleuronectiformes</taxon>
        <taxon>Pleuronectoidei</taxon>
        <taxon>Scophthalmidae</taxon>
        <taxon>Scophthalmus</taxon>
    </lineage>
</organism>